<dbReference type="GO" id="GO:0003677">
    <property type="term" value="F:DNA binding"/>
    <property type="evidence" value="ECO:0007669"/>
    <property type="project" value="InterPro"/>
</dbReference>
<feature type="domain" description="Helicase C-terminal" evidence="9">
    <location>
        <begin position="440"/>
        <end position="602"/>
    </location>
</feature>
<dbReference type="InterPro" id="IPR027417">
    <property type="entry name" value="P-loop_NTPase"/>
</dbReference>
<reference evidence="10 11" key="1">
    <citation type="journal article" date="2016" name="Nat. Commun.">
        <title>Thousands of microbial genomes shed light on interconnected biogeochemical processes in an aquifer system.</title>
        <authorList>
            <person name="Anantharaman K."/>
            <person name="Brown C.T."/>
            <person name="Hug L.A."/>
            <person name="Sharon I."/>
            <person name="Castelle C.J."/>
            <person name="Probst A.J."/>
            <person name="Thomas B.C."/>
            <person name="Singh A."/>
            <person name="Wilkins M.J."/>
            <person name="Karaoz U."/>
            <person name="Brodie E.L."/>
            <person name="Williams K.H."/>
            <person name="Hubbard S.S."/>
            <person name="Banfield J.F."/>
        </authorList>
    </citation>
    <scope>NUCLEOTIDE SEQUENCE [LARGE SCALE GENOMIC DNA]</scope>
</reference>
<evidence type="ECO:0000313" key="10">
    <source>
        <dbReference type="EMBL" id="OGF39965.1"/>
    </source>
</evidence>
<dbReference type="Proteomes" id="UP000177579">
    <property type="component" value="Unassembled WGS sequence"/>
</dbReference>
<dbReference type="InterPro" id="IPR004807">
    <property type="entry name" value="UvrB"/>
</dbReference>
<keyword evidence="1" id="KW-0963">Cytoplasm</keyword>
<dbReference type="GO" id="GO:0009380">
    <property type="term" value="C:excinuclease repair complex"/>
    <property type="evidence" value="ECO:0007669"/>
    <property type="project" value="InterPro"/>
</dbReference>
<evidence type="ECO:0000256" key="3">
    <source>
        <dbReference type="ARBA" id="ARBA00022763"/>
    </source>
</evidence>
<feature type="domain" description="Helicase ATP-binding" evidence="8">
    <location>
        <begin position="25"/>
        <end position="173"/>
    </location>
</feature>
<evidence type="ECO:0000256" key="1">
    <source>
        <dbReference type="ARBA" id="ARBA00022490"/>
    </source>
</evidence>
<dbReference type="GO" id="GO:0016887">
    <property type="term" value="F:ATP hydrolysis activity"/>
    <property type="evidence" value="ECO:0007669"/>
    <property type="project" value="InterPro"/>
</dbReference>
<organism evidence="10 11">
    <name type="scientific">Candidatus Falkowbacteria bacterium RIFOXYD2_FULL_34_120</name>
    <dbReference type="NCBI Taxonomy" id="1798007"/>
    <lineage>
        <taxon>Bacteria</taxon>
        <taxon>Candidatus Falkowiibacteriota</taxon>
    </lineage>
</organism>
<protein>
    <submittedName>
        <fullName evidence="10">Excinuclease ABC subunit B</fullName>
    </submittedName>
</protein>
<evidence type="ECO:0000256" key="5">
    <source>
        <dbReference type="ARBA" id="ARBA00022840"/>
    </source>
</evidence>
<dbReference type="Pfam" id="PF17757">
    <property type="entry name" value="UvrB_inter"/>
    <property type="match status" value="1"/>
</dbReference>
<evidence type="ECO:0000256" key="7">
    <source>
        <dbReference type="ARBA" id="ARBA00023204"/>
    </source>
</evidence>
<dbReference type="SUPFAM" id="SSF52540">
    <property type="entry name" value="P-loop containing nucleoside triphosphate hydrolases"/>
    <property type="match status" value="2"/>
</dbReference>
<dbReference type="SMART" id="SM00490">
    <property type="entry name" value="HELICc"/>
    <property type="match status" value="1"/>
</dbReference>
<keyword evidence="3" id="KW-0227">DNA damage</keyword>
<dbReference type="EMBL" id="MFGO01000039">
    <property type="protein sequence ID" value="OGF39965.1"/>
    <property type="molecule type" value="Genomic_DNA"/>
</dbReference>
<dbReference type="CDD" id="cd18790">
    <property type="entry name" value="SF2_C_UvrB"/>
    <property type="match status" value="1"/>
</dbReference>
<keyword evidence="7" id="KW-0234">DNA repair</keyword>
<dbReference type="InterPro" id="IPR024759">
    <property type="entry name" value="UvrB_YAD/RRR_dom"/>
</dbReference>
<dbReference type="CDD" id="cd17916">
    <property type="entry name" value="DEXHc_UvrB"/>
    <property type="match status" value="1"/>
</dbReference>
<sequence length="607" mass="69687">MNKFILKSKFEPTGDQPQAIQKLVSGLKKGYHDQTLLGITGSGKTFTMAKIIEKVQRPTLIISHNKTLAAQLYNEFRQFFPDNAVHYFVSYYDYYQPEAYIPQTDTYIEKEATINEEIDRLRHASTQSLINRNDVIIVASVSCIYGLGEKKDYEALGVNFKKGENIKRNELLMRLVKIQYERNDTAFYRGQFRVKGGNIDIHLATGEAVIRMELLGDTIDSIKIITVKPDGKKPIWTTDLKNANFQLLETVNILPAKHFMTPEDRIKKALESIRAELGKRLKDLYKQGKEFEAHRLESKTNYDLEMMEEVGYCNGIENYSRHLSDREAGSPPAVLIDFFPKDFLLFIDESHVTIPQIGAMYAGDQSRKQTLIDFGFRLPSARDNRPLNFDEFYKKINQVIYVGATPREFEIHNSSQIVEQIIRPTGLLDPEIEVRKNEGQIQDLIKEIEKRTHAGERVLVTTLTKRMAEELSEFLKEEGIKVEYLHSEINTLERVDILKDLQTGKYDVLVGINLLREGLDLPEVSLVAILDADIGGFLRNETSLIQTIGRAARHKNGKVIMYGDKITPAMRYAINETKKRRKKQEAYNKKHGIVPRSIKSKDYENII</sequence>
<dbReference type="Gene3D" id="3.40.50.300">
    <property type="entry name" value="P-loop containing nucleotide triphosphate hydrolases"/>
    <property type="match status" value="3"/>
</dbReference>
<dbReference type="NCBIfam" id="NF003673">
    <property type="entry name" value="PRK05298.1"/>
    <property type="match status" value="1"/>
</dbReference>
<accession>A0A1F5TLY2</accession>
<comment type="caution">
    <text evidence="10">The sequence shown here is derived from an EMBL/GenBank/DDBJ whole genome shotgun (WGS) entry which is preliminary data.</text>
</comment>
<evidence type="ECO:0000313" key="11">
    <source>
        <dbReference type="Proteomes" id="UP000177579"/>
    </source>
</evidence>
<keyword evidence="6" id="KW-0267">Excision nuclease</keyword>
<dbReference type="Pfam" id="PF12344">
    <property type="entry name" value="UvrB"/>
    <property type="match status" value="1"/>
</dbReference>
<dbReference type="NCBIfam" id="TIGR00631">
    <property type="entry name" value="uvrb"/>
    <property type="match status" value="1"/>
</dbReference>
<keyword evidence="2" id="KW-0547">Nucleotide-binding</keyword>
<evidence type="ECO:0000256" key="2">
    <source>
        <dbReference type="ARBA" id="ARBA00022741"/>
    </source>
</evidence>
<keyword evidence="4" id="KW-0228">DNA excision</keyword>
<dbReference type="PANTHER" id="PTHR24029">
    <property type="entry name" value="UVRABC SYSTEM PROTEIN B"/>
    <property type="match status" value="1"/>
</dbReference>
<dbReference type="SMART" id="SM00487">
    <property type="entry name" value="DEXDc"/>
    <property type="match status" value="1"/>
</dbReference>
<keyword evidence="5" id="KW-0067">ATP-binding</keyword>
<evidence type="ECO:0000256" key="6">
    <source>
        <dbReference type="ARBA" id="ARBA00022881"/>
    </source>
</evidence>
<name>A0A1F5TLY2_9BACT</name>
<dbReference type="InterPro" id="IPR006935">
    <property type="entry name" value="Helicase/UvrB_N"/>
</dbReference>
<dbReference type="PROSITE" id="PS51192">
    <property type="entry name" value="HELICASE_ATP_BIND_1"/>
    <property type="match status" value="1"/>
</dbReference>
<evidence type="ECO:0000259" key="8">
    <source>
        <dbReference type="PROSITE" id="PS51192"/>
    </source>
</evidence>
<dbReference type="InterPro" id="IPR041471">
    <property type="entry name" value="UvrB_inter"/>
</dbReference>
<proteinExistence type="predicted"/>
<evidence type="ECO:0000259" key="9">
    <source>
        <dbReference type="PROSITE" id="PS51194"/>
    </source>
</evidence>
<dbReference type="InterPro" id="IPR014001">
    <property type="entry name" value="Helicase_ATP-bd"/>
</dbReference>
<gene>
    <name evidence="10" type="ORF">A2531_01940</name>
</gene>
<dbReference type="Pfam" id="PF04851">
    <property type="entry name" value="ResIII"/>
    <property type="match status" value="1"/>
</dbReference>
<dbReference type="GO" id="GO:0004518">
    <property type="term" value="F:nuclease activity"/>
    <property type="evidence" value="ECO:0007669"/>
    <property type="project" value="UniProtKB-KW"/>
</dbReference>
<dbReference type="Pfam" id="PF00271">
    <property type="entry name" value="Helicase_C"/>
    <property type="match status" value="1"/>
</dbReference>
<dbReference type="GO" id="GO:0006289">
    <property type="term" value="P:nucleotide-excision repair"/>
    <property type="evidence" value="ECO:0007669"/>
    <property type="project" value="InterPro"/>
</dbReference>
<dbReference type="PANTHER" id="PTHR24029:SF0">
    <property type="entry name" value="UVRABC SYSTEM PROTEIN B"/>
    <property type="match status" value="1"/>
</dbReference>
<evidence type="ECO:0000256" key="4">
    <source>
        <dbReference type="ARBA" id="ARBA00022769"/>
    </source>
</evidence>
<dbReference type="GO" id="GO:0005524">
    <property type="term" value="F:ATP binding"/>
    <property type="evidence" value="ECO:0007669"/>
    <property type="project" value="UniProtKB-KW"/>
</dbReference>
<dbReference type="InterPro" id="IPR001650">
    <property type="entry name" value="Helicase_C-like"/>
</dbReference>
<dbReference type="AlphaFoldDB" id="A0A1F5TLY2"/>
<dbReference type="PROSITE" id="PS51194">
    <property type="entry name" value="HELICASE_CTER"/>
    <property type="match status" value="1"/>
</dbReference>